<evidence type="ECO:0000313" key="3">
    <source>
        <dbReference type="Proteomes" id="UP000275846"/>
    </source>
</evidence>
<protein>
    <submittedName>
        <fullName evidence="2 4">Uncharacterized protein</fullName>
    </submittedName>
</protein>
<dbReference type="WBParaSite" id="SSLN_0001276101-mRNA-1">
    <property type="protein sequence ID" value="SSLN_0001276101-mRNA-1"/>
    <property type="gene ID" value="SSLN_0001276101"/>
</dbReference>
<dbReference type="OrthoDB" id="6314612at2759"/>
<gene>
    <name evidence="2" type="ORF">SSLN_LOCUS12300</name>
</gene>
<evidence type="ECO:0000256" key="1">
    <source>
        <dbReference type="SAM" id="MobiDB-lite"/>
    </source>
</evidence>
<reference evidence="2 3" key="2">
    <citation type="submission" date="2018-11" db="EMBL/GenBank/DDBJ databases">
        <authorList>
            <consortium name="Pathogen Informatics"/>
        </authorList>
    </citation>
    <scope>NUCLEOTIDE SEQUENCE [LARGE SCALE GENOMIC DNA]</scope>
    <source>
        <strain evidence="2 3">NST_G2</strain>
    </source>
</reference>
<evidence type="ECO:0000313" key="4">
    <source>
        <dbReference type="WBParaSite" id="SSLN_0001276101-mRNA-1"/>
    </source>
</evidence>
<dbReference type="AlphaFoldDB" id="A0A183T752"/>
<organism evidence="4">
    <name type="scientific">Schistocephalus solidus</name>
    <name type="common">Tapeworm</name>
    <dbReference type="NCBI Taxonomy" id="70667"/>
    <lineage>
        <taxon>Eukaryota</taxon>
        <taxon>Metazoa</taxon>
        <taxon>Spiralia</taxon>
        <taxon>Lophotrochozoa</taxon>
        <taxon>Platyhelminthes</taxon>
        <taxon>Cestoda</taxon>
        <taxon>Eucestoda</taxon>
        <taxon>Diphyllobothriidea</taxon>
        <taxon>Diphyllobothriidae</taxon>
        <taxon>Schistocephalus</taxon>
    </lineage>
</organism>
<dbReference type="Proteomes" id="UP000275846">
    <property type="component" value="Unassembled WGS sequence"/>
</dbReference>
<dbReference type="EMBL" id="UYSU01037164">
    <property type="protein sequence ID" value="VDL98685.1"/>
    <property type="molecule type" value="Genomic_DNA"/>
</dbReference>
<sequence>MTLLYRADTWTLYSNQARTPNHFHLSCLRRILKLRWQDRIRTRKSWSGPESQHPRHAEATATTMERSSGENGRRATSLTTFLRRCRYWCTQTERTKPTLQGHFEVISEAMANQPGDLGGPRPRQNGMEKIREDWCSNLLCQPNRPC</sequence>
<evidence type="ECO:0000313" key="2">
    <source>
        <dbReference type="EMBL" id="VDL98685.1"/>
    </source>
</evidence>
<name>A0A183T752_SCHSO</name>
<feature type="region of interest" description="Disordered" evidence="1">
    <location>
        <begin position="44"/>
        <end position="75"/>
    </location>
</feature>
<accession>A0A183T752</accession>
<proteinExistence type="predicted"/>
<keyword evidence="3" id="KW-1185">Reference proteome</keyword>
<reference evidence="4" key="1">
    <citation type="submission" date="2016-06" db="UniProtKB">
        <authorList>
            <consortium name="WormBaseParasite"/>
        </authorList>
    </citation>
    <scope>IDENTIFICATION</scope>
</reference>